<comment type="caution">
    <text evidence="2">The sequence shown here is derived from an EMBL/GenBank/DDBJ whole genome shotgun (WGS) entry which is preliminary data.</text>
</comment>
<reference evidence="2 3" key="1">
    <citation type="journal article" date="2022" name="G3 (Bethesda)">
        <title>Whole-genome sequence and methylome profiling of the almond [Prunus dulcis (Mill.) D.A. Webb] cultivar 'Nonpareil'.</title>
        <authorList>
            <person name="D'Amico-Willman K.M."/>
            <person name="Ouma W.Z."/>
            <person name="Meulia T."/>
            <person name="Sideli G.M."/>
            <person name="Gradziel T.M."/>
            <person name="Fresnedo-Ramirez J."/>
        </authorList>
    </citation>
    <scope>NUCLEOTIDE SEQUENCE [LARGE SCALE GENOMIC DNA]</scope>
    <source>
        <tissue evidence="2">Leaf</tissue>
    </source>
</reference>
<dbReference type="Proteomes" id="UP001054821">
    <property type="component" value="Chromosome 8"/>
</dbReference>
<dbReference type="AlphaFoldDB" id="A0AAD4UYU3"/>
<feature type="domain" description="Retrovirus-related Pol polyprotein from transposon TNT 1-94-like beta-barrel" evidence="1">
    <location>
        <begin position="1"/>
        <end position="65"/>
    </location>
</feature>
<evidence type="ECO:0000313" key="3">
    <source>
        <dbReference type="Proteomes" id="UP001054821"/>
    </source>
</evidence>
<keyword evidence="3" id="KW-1185">Reference proteome</keyword>
<name>A0AAD4UYU3_PRUDU</name>
<gene>
    <name evidence="2" type="ORF">L3X38_043835</name>
</gene>
<evidence type="ECO:0000313" key="2">
    <source>
        <dbReference type="EMBL" id="KAI5314659.1"/>
    </source>
</evidence>
<evidence type="ECO:0000259" key="1">
    <source>
        <dbReference type="Pfam" id="PF22936"/>
    </source>
</evidence>
<sequence>MTDEKSYFSEISTKCVSGMVAFGDGRKSKILGKGRIMAIGTPNLDNVLLVENLQANLISVSQVCDEMGEVEPSSEDTDLETHEPVDGTGTDFEDCNQHFNPVICRPGAKQVEKDHSPSDVIGNVNDKMRTRQQVFRSTSSVTFDLSSAPIAVFQRCKRLLLCVLLRRVTMVATRSRHSSSSTATTHPPSRELLLSLAGHIQPLDPPCPPRAISI</sequence>
<dbReference type="EMBL" id="JAJFAZ020000008">
    <property type="protein sequence ID" value="KAI5314659.1"/>
    <property type="molecule type" value="Genomic_DNA"/>
</dbReference>
<dbReference type="Pfam" id="PF22936">
    <property type="entry name" value="Pol_BBD"/>
    <property type="match status" value="1"/>
</dbReference>
<protein>
    <recommendedName>
        <fullName evidence="1">Retrovirus-related Pol polyprotein from transposon TNT 1-94-like beta-barrel domain-containing protein</fullName>
    </recommendedName>
</protein>
<dbReference type="InterPro" id="IPR054722">
    <property type="entry name" value="PolX-like_BBD"/>
</dbReference>
<organism evidence="2 3">
    <name type="scientific">Prunus dulcis</name>
    <name type="common">Almond</name>
    <name type="synonym">Amygdalus dulcis</name>
    <dbReference type="NCBI Taxonomy" id="3755"/>
    <lineage>
        <taxon>Eukaryota</taxon>
        <taxon>Viridiplantae</taxon>
        <taxon>Streptophyta</taxon>
        <taxon>Embryophyta</taxon>
        <taxon>Tracheophyta</taxon>
        <taxon>Spermatophyta</taxon>
        <taxon>Magnoliopsida</taxon>
        <taxon>eudicotyledons</taxon>
        <taxon>Gunneridae</taxon>
        <taxon>Pentapetalae</taxon>
        <taxon>rosids</taxon>
        <taxon>fabids</taxon>
        <taxon>Rosales</taxon>
        <taxon>Rosaceae</taxon>
        <taxon>Amygdaloideae</taxon>
        <taxon>Amygdaleae</taxon>
        <taxon>Prunus</taxon>
    </lineage>
</organism>
<proteinExistence type="predicted"/>
<accession>A0AAD4UYU3</accession>